<organism evidence="1 2">
    <name type="scientific">Araneus ventricosus</name>
    <name type="common">Orbweaver spider</name>
    <name type="synonym">Epeira ventricosa</name>
    <dbReference type="NCBI Taxonomy" id="182803"/>
    <lineage>
        <taxon>Eukaryota</taxon>
        <taxon>Metazoa</taxon>
        <taxon>Ecdysozoa</taxon>
        <taxon>Arthropoda</taxon>
        <taxon>Chelicerata</taxon>
        <taxon>Arachnida</taxon>
        <taxon>Araneae</taxon>
        <taxon>Araneomorphae</taxon>
        <taxon>Entelegynae</taxon>
        <taxon>Araneoidea</taxon>
        <taxon>Araneidae</taxon>
        <taxon>Araneus</taxon>
    </lineage>
</organism>
<name>A0A4Y2SYL6_ARAVE</name>
<dbReference type="AlphaFoldDB" id="A0A4Y2SYL6"/>
<sequence length="238" mass="25174">MPASRIGREATIFTPRAPREMFRSRHLSTCDDEERPESSLGYTRVTPLRLALDRAVRPGGAFLVLGALLRTEGFCALEAPFRAADAKLWGALCGCSVARSTGFFFGASAPSFGAGPLTFLGATVDLDVFPRVDLVLLRATGLGIALSSRLTELFLRPKASKMRPKTFPLLTSSRPISVRRAVALSKIAVSPGSVASNSLGLSLPLTTGPFVTFGASPLSTPTTSPAPASFKICGLVKY</sequence>
<comment type="caution">
    <text evidence="1">The sequence shown here is derived from an EMBL/GenBank/DDBJ whole genome shotgun (WGS) entry which is preliminary data.</text>
</comment>
<evidence type="ECO:0000313" key="1">
    <source>
        <dbReference type="EMBL" id="GBN92366.1"/>
    </source>
</evidence>
<protein>
    <submittedName>
        <fullName evidence="1">Uncharacterized protein</fullName>
    </submittedName>
</protein>
<keyword evidence="2" id="KW-1185">Reference proteome</keyword>
<evidence type="ECO:0000313" key="2">
    <source>
        <dbReference type="Proteomes" id="UP000499080"/>
    </source>
</evidence>
<dbReference type="Proteomes" id="UP000499080">
    <property type="component" value="Unassembled WGS sequence"/>
</dbReference>
<gene>
    <name evidence="1" type="ORF">AVEN_74446_1</name>
</gene>
<reference evidence="1 2" key="1">
    <citation type="journal article" date="2019" name="Sci. Rep.">
        <title>Orb-weaving spider Araneus ventricosus genome elucidates the spidroin gene catalogue.</title>
        <authorList>
            <person name="Kono N."/>
            <person name="Nakamura H."/>
            <person name="Ohtoshi R."/>
            <person name="Moran D.A.P."/>
            <person name="Shinohara A."/>
            <person name="Yoshida Y."/>
            <person name="Fujiwara M."/>
            <person name="Mori M."/>
            <person name="Tomita M."/>
            <person name="Arakawa K."/>
        </authorList>
    </citation>
    <scope>NUCLEOTIDE SEQUENCE [LARGE SCALE GENOMIC DNA]</scope>
</reference>
<accession>A0A4Y2SYL6</accession>
<dbReference type="EMBL" id="BGPR01024345">
    <property type="protein sequence ID" value="GBN92366.1"/>
    <property type="molecule type" value="Genomic_DNA"/>
</dbReference>
<proteinExistence type="predicted"/>